<reference evidence="2" key="1">
    <citation type="submission" date="2021-05" db="EMBL/GenBank/DDBJ databases">
        <authorList>
            <person name="Alioto T."/>
            <person name="Alioto T."/>
            <person name="Gomez Garrido J."/>
        </authorList>
    </citation>
    <scope>NUCLEOTIDE SEQUENCE</scope>
</reference>
<protein>
    <submittedName>
        <fullName evidence="2">Uncharacterized protein</fullName>
    </submittedName>
</protein>
<evidence type="ECO:0000313" key="2">
    <source>
        <dbReference type="EMBL" id="CAG6694881.1"/>
    </source>
</evidence>
<accession>A0A8D8TTQ8</accession>
<name>A0A8D8TTQ8_9HEMI</name>
<organism evidence="2">
    <name type="scientific">Cacopsylla melanoneura</name>
    <dbReference type="NCBI Taxonomy" id="428564"/>
    <lineage>
        <taxon>Eukaryota</taxon>
        <taxon>Metazoa</taxon>
        <taxon>Ecdysozoa</taxon>
        <taxon>Arthropoda</taxon>
        <taxon>Hexapoda</taxon>
        <taxon>Insecta</taxon>
        <taxon>Pterygota</taxon>
        <taxon>Neoptera</taxon>
        <taxon>Paraneoptera</taxon>
        <taxon>Hemiptera</taxon>
        <taxon>Sternorrhyncha</taxon>
        <taxon>Psylloidea</taxon>
        <taxon>Psyllidae</taxon>
        <taxon>Psyllinae</taxon>
        <taxon>Cacopsylla</taxon>
    </lineage>
</organism>
<keyword evidence="1" id="KW-1133">Transmembrane helix</keyword>
<proteinExistence type="predicted"/>
<dbReference type="AlphaFoldDB" id="A0A8D8TTQ8"/>
<keyword evidence="1" id="KW-0472">Membrane</keyword>
<keyword evidence="1" id="KW-0812">Transmembrane</keyword>
<evidence type="ECO:0000256" key="1">
    <source>
        <dbReference type="SAM" id="Phobius"/>
    </source>
</evidence>
<feature type="transmembrane region" description="Helical" evidence="1">
    <location>
        <begin position="76"/>
        <end position="95"/>
    </location>
</feature>
<sequence length="109" mass="13015">MSTAIVQMVNQTIHLALVQCRSQSCPASSSCFSFCFRSNFISIINIFFIFYFFFLQFSYFLHFYLFSFGTHGKLQLLPPSPLFFFFMFFSLDYLTQPIRESTRYMYIML</sequence>
<dbReference type="EMBL" id="HBUF01320667">
    <property type="protein sequence ID" value="CAG6694881.1"/>
    <property type="molecule type" value="Transcribed_RNA"/>
</dbReference>
<feature type="transmembrane region" description="Helical" evidence="1">
    <location>
        <begin position="43"/>
        <end position="64"/>
    </location>
</feature>